<dbReference type="InterPro" id="IPR036458">
    <property type="entry name" value="Na:dicarbo_symporter_sf"/>
</dbReference>
<dbReference type="Gene3D" id="1.10.3860.10">
    <property type="entry name" value="Sodium:dicarboxylate symporter"/>
    <property type="match status" value="1"/>
</dbReference>
<evidence type="ECO:0000256" key="2">
    <source>
        <dbReference type="ARBA" id="ARBA00022448"/>
    </source>
</evidence>
<evidence type="ECO:0000256" key="3">
    <source>
        <dbReference type="ARBA" id="ARBA00022475"/>
    </source>
</evidence>
<dbReference type="GO" id="GO:0015293">
    <property type="term" value="F:symporter activity"/>
    <property type="evidence" value="ECO:0007669"/>
    <property type="project" value="UniProtKB-KW"/>
</dbReference>
<dbReference type="PRINTS" id="PR00173">
    <property type="entry name" value="EDTRNSPORT"/>
</dbReference>
<reference evidence="9 10" key="1">
    <citation type="submission" date="2020-10" db="EMBL/GenBank/DDBJ databases">
        <title>Connecting structure to function with the recovery of over 1000 high-quality activated sludge metagenome-assembled genomes encoding full-length rRNA genes using long-read sequencing.</title>
        <authorList>
            <person name="Singleton C.M."/>
            <person name="Petriglieri F."/>
            <person name="Kristensen J.M."/>
            <person name="Kirkegaard R.H."/>
            <person name="Michaelsen T.Y."/>
            <person name="Andersen M.H."/>
            <person name="Karst S.M."/>
            <person name="Dueholm M.S."/>
            <person name="Nielsen P.H."/>
            <person name="Albertsen M."/>
        </authorList>
    </citation>
    <scope>NUCLEOTIDE SEQUENCE [LARGE SCALE GENOMIC DNA]</scope>
    <source>
        <strain evidence="9">Ribe_18-Q3-R11-54_MAXAC.273</strain>
    </source>
</reference>
<dbReference type="EMBL" id="JADKGY010000001">
    <property type="protein sequence ID" value="MBK9981721.1"/>
    <property type="molecule type" value="Genomic_DNA"/>
</dbReference>
<evidence type="ECO:0000256" key="8">
    <source>
        <dbReference type="SAM" id="Phobius"/>
    </source>
</evidence>
<feature type="transmembrane region" description="Helical" evidence="8">
    <location>
        <begin position="33"/>
        <end position="53"/>
    </location>
</feature>
<dbReference type="Proteomes" id="UP000808337">
    <property type="component" value="Unassembled WGS sequence"/>
</dbReference>
<feature type="transmembrane region" description="Helical" evidence="8">
    <location>
        <begin position="60"/>
        <end position="77"/>
    </location>
</feature>
<evidence type="ECO:0000256" key="1">
    <source>
        <dbReference type="ARBA" id="ARBA00004651"/>
    </source>
</evidence>
<dbReference type="InterPro" id="IPR001991">
    <property type="entry name" value="Na-dicarboxylate_symporter"/>
</dbReference>
<feature type="transmembrane region" description="Helical" evidence="8">
    <location>
        <begin position="236"/>
        <end position="258"/>
    </location>
</feature>
<keyword evidence="4 8" id="KW-0812">Transmembrane</keyword>
<organism evidence="9 10">
    <name type="scientific">Candidatus Opimibacter skivensis</name>
    <dbReference type="NCBI Taxonomy" id="2982028"/>
    <lineage>
        <taxon>Bacteria</taxon>
        <taxon>Pseudomonadati</taxon>
        <taxon>Bacteroidota</taxon>
        <taxon>Saprospiria</taxon>
        <taxon>Saprospirales</taxon>
        <taxon>Saprospiraceae</taxon>
        <taxon>Candidatus Opimibacter</taxon>
    </lineage>
</organism>
<comment type="caution">
    <text evidence="9">The sequence shown here is derived from an EMBL/GenBank/DDBJ whole genome shotgun (WGS) entry which is preliminary data.</text>
</comment>
<feature type="transmembrane region" description="Helical" evidence="8">
    <location>
        <begin position="97"/>
        <end position="116"/>
    </location>
</feature>
<feature type="transmembrane region" description="Helical" evidence="8">
    <location>
        <begin position="334"/>
        <end position="361"/>
    </location>
</feature>
<dbReference type="PROSITE" id="PS00714">
    <property type="entry name" value="NA_DICARBOXYL_SYMP_2"/>
    <property type="match status" value="1"/>
</dbReference>
<feature type="transmembrane region" description="Helical" evidence="8">
    <location>
        <begin position="194"/>
        <end position="211"/>
    </location>
</feature>
<keyword evidence="5" id="KW-0769">Symport</keyword>
<dbReference type="GO" id="GO:0005886">
    <property type="term" value="C:plasma membrane"/>
    <property type="evidence" value="ECO:0007669"/>
    <property type="project" value="UniProtKB-SubCell"/>
</dbReference>
<feature type="transmembrane region" description="Helical" evidence="8">
    <location>
        <begin position="396"/>
        <end position="419"/>
    </location>
</feature>
<accession>A0A9D7ST02</accession>
<evidence type="ECO:0000256" key="7">
    <source>
        <dbReference type="ARBA" id="ARBA00023136"/>
    </source>
</evidence>
<dbReference type="SUPFAM" id="SSF118215">
    <property type="entry name" value="Proton glutamate symport protein"/>
    <property type="match status" value="1"/>
</dbReference>
<dbReference type="InterPro" id="IPR018107">
    <property type="entry name" value="Na-dicarboxylate_symporter_CS"/>
</dbReference>
<feature type="transmembrane region" description="Helical" evidence="8">
    <location>
        <begin position="264"/>
        <end position="290"/>
    </location>
</feature>
<gene>
    <name evidence="9" type="ORF">IPP15_04735</name>
</gene>
<evidence type="ECO:0000256" key="4">
    <source>
        <dbReference type="ARBA" id="ARBA00022692"/>
    </source>
</evidence>
<evidence type="ECO:0000256" key="5">
    <source>
        <dbReference type="ARBA" id="ARBA00022847"/>
    </source>
</evidence>
<protein>
    <submittedName>
        <fullName evidence="9">Dicarboxylate/amino acid:cation symporter</fullName>
    </submittedName>
</protein>
<feature type="transmembrane region" description="Helical" evidence="8">
    <location>
        <begin position="9"/>
        <end position="27"/>
    </location>
</feature>
<dbReference type="PANTHER" id="PTHR42865:SF7">
    <property type="entry name" value="PROTON_GLUTAMATE-ASPARTATE SYMPORTER"/>
    <property type="match status" value="1"/>
</dbReference>
<keyword evidence="6 8" id="KW-1133">Transmembrane helix</keyword>
<sequence length="460" mass="50005">METNHRHPIFIYGIIVIAALIATISALDIFSIGLVMTALFRWIAISGIGYLVWKRKSLTSWILFSMVIGAEFGYDFPVVATELNVVSKIFLKLIKTIIAPLIFGTLVVGIAGHPNLKQVGRMGWKSILYFELATTVALFIGLLAINISKAGVGIVMPPHDDTKTLDIPPPTGWQETVLHIFPENIAKSIADGQVLQIVVFSIFFALGLAMVKEPHKQTMLKFCESLTEVMFKFTNVVMYFAPFAVGCAIAYTVGHMGFGILGNLFQLLATLYVALFSFIVLVFLPVALLIKLPLKKFFNAVLEPATIAFSTTSSEAALPKALENMERFGVPRKVVAFVLPAGYSFNLDGSTLYLALATIFVAQAAGIHLPVGQQIIIVLTLMLTTKGIAGVPRASLVILMATATSFGLPIEPIFLILGIDALMDMGRTSVNLIGNCLASAVIAKWEGEETYNDPANREFL</sequence>
<keyword evidence="3" id="KW-1003">Cell membrane</keyword>
<keyword evidence="7 8" id="KW-0472">Membrane</keyword>
<comment type="subcellular location">
    <subcellularLocation>
        <location evidence="1">Cell membrane</location>
        <topology evidence="1">Multi-pass membrane protein</topology>
    </subcellularLocation>
</comment>
<feature type="transmembrane region" description="Helical" evidence="8">
    <location>
        <begin position="367"/>
        <end position="384"/>
    </location>
</feature>
<name>A0A9D7ST02_9BACT</name>
<evidence type="ECO:0000313" key="10">
    <source>
        <dbReference type="Proteomes" id="UP000808337"/>
    </source>
</evidence>
<dbReference type="GO" id="GO:0006835">
    <property type="term" value="P:dicarboxylic acid transport"/>
    <property type="evidence" value="ECO:0007669"/>
    <property type="project" value="UniProtKB-ARBA"/>
</dbReference>
<dbReference type="FunFam" id="1.10.3860.10:FF:000001">
    <property type="entry name" value="C4-dicarboxylate transport protein"/>
    <property type="match status" value="1"/>
</dbReference>
<evidence type="ECO:0000313" key="9">
    <source>
        <dbReference type="EMBL" id="MBK9981721.1"/>
    </source>
</evidence>
<feature type="transmembrane region" description="Helical" evidence="8">
    <location>
        <begin position="128"/>
        <end position="147"/>
    </location>
</feature>
<dbReference type="PANTHER" id="PTHR42865">
    <property type="entry name" value="PROTON/GLUTAMATE-ASPARTATE SYMPORTER"/>
    <property type="match status" value="1"/>
</dbReference>
<dbReference type="Pfam" id="PF00375">
    <property type="entry name" value="SDF"/>
    <property type="match status" value="1"/>
</dbReference>
<dbReference type="AlphaFoldDB" id="A0A9D7ST02"/>
<keyword evidence="2" id="KW-0813">Transport</keyword>
<evidence type="ECO:0000256" key="6">
    <source>
        <dbReference type="ARBA" id="ARBA00022989"/>
    </source>
</evidence>
<proteinExistence type="predicted"/>